<keyword evidence="2" id="KW-1185">Reference proteome</keyword>
<gene>
    <name evidence="1" type="ORF">CS063_04560</name>
</gene>
<evidence type="ECO:0000313" key="2">
    <source>
        <dbReference type="Proteomes" id="UP000224460"/>
    </source>
</evidence>
<accession>A0AC61DG87</accession>
<dbReference type="EMBL" id="PEDL01000002">
    <property type="protein sequence ID" value="PHV71833.1"/>
    <property type="molecule type" value="Genomic_DNA"/>
</dbReference>
<sequence>MNSIEKMRNRFIYLSLIIPLLLLVGFVVIPALDLFRMSFTNWDGYSQNSQFIGFDNYISMFKNKDLWVSLKNNGIYFIAHLIFIPIELLFATMFTSKLRGAKFYKSTVLLPYIINGVAIAYAFSYFFSPINGAFDSLLGLFNLEALCRNWLSDEKVVNYVLSFVSLWRFSGYHVILFMAALQSIPKDYMEAAEVDGASSFQTFRYIQVPSIILVIDYMLFENIRGALQVFDIPFVMTAGGPGYASSTFTLYTIKTAFTFGNFGLASTMAVAIMGMIVVIYIIQNKILHYSNGPSGKKFLSQKIGKKGSKKEVQG</sequence>
<protein>
    <submittedName>
        <fullName evidence="1">Sugar ABC transporter permease</fullName>
    </submittedName>
</protein>
<name>A0AC61DG87_9FIRM</name>
<evidence type="ECO:0000313" key="1">
    <source>
        <dbReference type="EMBL" id="PHV71833.1"/>
    </source>
</evidence>
<reference evidence="1" key="1">
    <citation type="submission" date="2017-10" db="EMBL/GenBank/DDBJ databases">
        <title>Genome sequence of cellulolytic Lachnospiraceae bacterium XHS1971 isolated from hotspring sediment.</title>
        <authorList>
            <person name="Vasudevan G."/>
            <person name="Joshi A.J."/>
            <person name="Hivarkar S."/>
            <person name="Lanjekar V.B."/>
            <person name="Dhakephalkar P.K."/>
            <person name="Dagar S."/>
        </authorList>
    </citation>
    <scope>NUCLEOTIDE SEQUENCE</scope>
    <source>
        <strain evidence="1">XHS1971</strain>
    </source>
</reference>
<organism evidence="1 2">
    <name type="scientific">Sporanaerobium hydrogeniformans</name>
    <dbReference type="NCBI Taxonomy" id="3072179"/>
    <lineage>
        <taxon>Bacteria</taxon>
        <taxon>Bacillati</taxon>
        <taxon>Bacillota</taxon>
        <taxon>Clostridia</taxon>
        <taxon>Lachnospirales</taxon>
        <taxon>Lachnospiraceae</taxon>
        <taxon>Sporanaerobium</taxon>
    </lineage>
</organism>
<dbReference type="Proteomes" id="UP000224460">
    <property type="component" value="Unassembled WGS sequence"/>
</dbReference>
<comment type="caution">
    <text evidence="1">The sequence shown here is derived from an EMBL/GenBank/DDBJ whole genome shotgun (WGS) entry which is preliminary data.</text>
</comment>
<proteinExistence type="predicted"/>